<dbReference type="InterPro" id="IPR038213">
    <property type="entry name" value="IFI6/IFI27-like_sf"/>
</dbReference>
<keyword evidence="8" id="KW-1185">Reference proteome</keyword>
<keyword evidence="5" id="KW-0472">Membrane</keyword>
<evidence type="ECO:0000256" key="2">
    <source>
        <dbReference type="ARBA" id="ARBA00007262"/>
    </source>
</evidence>
<comment type="subcellular location">
    <subcellularLocation>
        <location evidence="1">Membrane</location>
        <topology evidence="1">Multi-pass membrane protein</topology>
    </subcellularLocation>
</comment>
<dbReference type="EnsemblMetazoa" id="G34528.2">
    <property type="protein sequence ID" value="G34528.2:cds"/>
    <property type="gene ID" value="G34528"/>
</dbReference>
<feature type="chain" id="PRO_5042431936" description="Sushi domain-containing protein" evidence="6">
    <location>
        <begin position="29"/>
        <end position="178"/>
    </location>
</feature>
<sequence>MTPRTGCAIFFFFIFIILCLGLINKVDSFCPVNPMHGYWDEDTVSGRCILRCDGGYEPSGCHVIRYSHRHGKWNHDVPSCQKEWPVSGKTLAAVGTGVAAVVATPVVLAGAGFTAAGVAAGSIAAMIQTPFTAVGSWFALSQSAGVIGTAATTKGAIGAVTGAITYATSSMFSNCEKE</sequence>
<dbReference type="EnsemblMetazoa" id="G34528.1">
    <property type="protein sequence ID" value="G34528.1:cds"/>
    <property type="gene ID" value="G34528"/>
</dbReference>
<dbReference type="Gene3D" id="6.10.110.10">
    <property type="match status" value="1"/>
</dbReference>
<evidence type="ECO:0000256" key="4">
    <source>
        <dbReference type="ARBA" id="ARBA00022989"/>
    </source>
</evidence>
<reference evidence="7" key="1">
    <citation type="submission" date="2022-08" db="UniProtKB">
        <authorList>
            <consortium name="EnsemblMetazoa"/>
        </authorList>
    </citation>
    <scope>IDENTIFICATION</scope>
    <source>
        <strain evidence="7">05x7-T-G4-1.051#20</strain>
    </source>
</reference>
<keyword evidence="3" id="KW-0812">Transmembrane</keyword>
<name>A0A8W8MTJ7_MAGGI</name>
<keyword evidence="4" id="KW-1133">Transmembrane helix</keyword>
<dbReference type="Proteomes" id="UP000005408">
    <property type="component" value="Unassembled WGS sequence"/>
</dbReference>
<dbReference type="InterPro" id="IPR009311">
    <property type="entry name" value="IFI6/IFI27-like"/>
</dbReference>
<comment type="similarity">
    <text evidence="2">Belongs to the IFI6/IFI27 family.</text>
</comment>
<keyword evidence="6" id="KW-0732">Signal</keyword>
<evidence type="ECO:0000313" key="8">
    <source>
        <dbReference type="Proteomes" id="UP000005408"/>
    </source>
</evidence>
<organism evidence="7 8">
    <name type="scientific">Magallana gigas</name>
    <name type="common">Pacific oyster</name>
    <name type="synonym">Crassostrea gigas</name>
    <dbReference type="NCBI Taxonomy" id="29159"/>
    <lineage>
        <taxon>Eukaryota</taxon>
        <taxon>Metazoa</taxon>
        <taxon>Spiralia</taxon>
        <taxon>Lophotrochozoa</taxon>
        <taxon>Mollusca</taxon>
        <taxon>Bivalvia</taxon>
        <taxon>Autobranchia</taxon>
        <taxon>Pteriomorphia</taxon>
        <taxon>Ostreida</taxon>
        <taxon>Ostreoidea</taxon>
        <taxon>Ostreidae</taxon>
        <taxon>Magallana</taxon>
    </lineage>
</organism>
<evidence type="ECO:0000256" key="3">
    <source>
        <dbReference type="ARBA" id="ARBA00022692"/>
    </source>
</evidence>
<evidence type="ECO:0000256" key="5">
    <source>
        <dbReference type="ARBA" id="ARBA00023136"/>
    </source>
</evidence>
<proteinExistence type="inferred from homology"/>
<evidence type="ECO:0000313" key="7">
    <source>
        <dbReference type="EnsemblMetazoa" id="G34528.1:cds"/>
    </source>
</evidence>
<evidence type="ECO:0000256" key="6">
    <source>
        <dbReference type="SAM" id="SignalP"/>
    </source>
</evidence>
<evidence type="ECO:0000256" key="1">
    <source>
        <dbReference type="ARBA" id="ARBA00004141"/>
    </source>
</evidence>
<accession>A0A8W8MTJ7</accession>
<evidence type="ECO:0008006" key="9">
    <source>
        <dbReference type="Google" id="ProtNLM"/>
    </source>
</evidence>
<dbReference type="PANTHER" id="PTHR16932:SF18">
    <property type="entry name" value="INTERFERON, ALPHA-INDUCIBLE PROTEIN 27-LIKE 2"/>
    <property type="match status" value="1"/>
</dbReference>
<dbReference type="Pfam" id="PF06140">
    <property type="entry name" value="Ifi-6-16"/>
    <property type="match status" value="1"/>
</dbReference>
<dbReference type="PANTHER" id="PTHR16932">
    <property type="entry name" value="INTERFERON ALPHA-INDUCIBLE PROTEIN 27"/>
    <property type="match status" value="1"/>
</dbReference>
<feature type="signal peptide" evidence="6">
    <location>
        <begin position="1"/>
        <end position="28"/>
    </location>
</feature>
<dbReference type="GO" id="GO:0016020">
    <property type="term" value="C:membrane"/>
    <property type="evidence" value="ECO:0007669"/>
    <property type="project" value="UniProtKB-SubCell"/>
</dbReference>
<protein>
    <recommendedName>
        <fullName evidence="9">Sushi domain-containing protein</fullName>
    </recommendedName>
</protein>
<dbReference type="AlphaFoldDB" id="A0A8W8MTJ7"/>